<proteinExistence type="predicted"/>
<protein>
    <submittedName>
        <fullName evidence="2">Uncharacterized protein</fullName>
    </submittedName>
</protein>
<keyword evidence="3" id="KW-1185">Reference proteome</keyword>
<dbReference type="RefSeq" id="WP_269664378.1">
    <property type="nucleotide sequence ID" value="NZ_CP114413.1"/>
</dbReference>
<feature type="compositionally biased region" description="Polar residues" evidence="1">
    <location>
        <begin position="57"/>
        <end position="68"/>
    </location>
</feature>
<evidence type="ECO:0000256" key="1">
    <source>
        <dbReference type="SAM" id="MobiDB-lite"/>
    </source>
</evidence>
<sequence length="68" mass="7243">MNMSIDRVRCHVDLGMAGVLHPAGPAEVRTVMDAVLADAARTGHTPTVTEVERRLGTDTQRSTGTTDP</sequence>
<dbReference type="Proteomes" id="UP001164439">
    <property type="component" value="Chromosome"/>
</dbReference>
<organism evidence="2 3">
    <name type="scientific">Streptomyces cinnabarinus</name>
    <dbReference type="NCBI Taxonomy" id="67287"/>
    <lineage>
        <taxon>Bacteria</taxon>
        <taxon>Bacillati</taxon>
        <taxon>Actinomycetota</taxon>
        <taxon>Actinomycetes</taxon>
        <taxon>Kitasatosporales</taxon>
        <taxon>Streptomycetaceae</taxon>
        <taxon>Streptomyces</taxon>
    </lineage>
</organism>
<name>A0ABY7KU01_9ACTN</name>
<dbReference type="EMBL" id="CP114413">
    <property type="protein sequence ID" value="WAZ26892.1"/>
    <property type="molecule type" value="Genomic_DNA"/>
</dbReference>
<evidence type="ECO:0000313" key="2">
    <source>
        <dbReference type="EMBL" id="WAZ26892.1"/>
    </source>
</evidence>
<accession>A0ABY7KU01</accession>
<reference evidence="2" key="1">
    <citation type="submission" date="2022-12" db="EMBL/GenBank/DDBJ databases">
        <authorList>
            <person name="Ruckert C."/>
            <person name="Busche T."/>
            <person name="Kalinowski J."/>
            <person name="Wittmann C."/>
        </authorList>
    </citation>
    <scope>NUCLEOTIDE SEQUENCE</scope>
    <source>
        <strain evidence="2">DSM 40467</strain>
    </source>
</reference>
<feature type="region of interest" description="Disordered" evidence="1">
    <location>
        <begin position="43"/>
        <end position="68"/>
    </location>
</feature>
<evidence type="ECO:0000313" key="3">
    <source>
        <dbReference type="Proteomes" id="UP001164439"/>
    </source>
</evidence>
<gene>
    <name evidence="2" type="ORF">STRCI_008561</name>
</gene>